<dbReference type="AlphaFoldDB" id="A0A8R1DU21"/>
<sequence>MSGSSYRKLFDEWKTSFGDVEDEFNYDKSTFGVLTIPSLAIHSRNPQSLLVPGKPLLNRKGHSYAAKWLWNRLIAGPNYNISTIALSADTYYCPSIGCPYFRTVQNFKQCTIVTEEEWKKQNVAVIVNKKGKEARQEIIRSNLVGVILAILGLSSLSVM</sequence>
<dbReference type="Proteomes" id="UP000005237">
    <property type="component" value="Unassembled WGS sequence"/>
</dbReference>
<organism evidence="1 2">
    <name type="scientific">Caenorhabditis japonica</name>
    <dbReference type="NCBI Taxonomy" id="281687"/>
    <lineage>
        <taxon>Eukaryota</taxon>
        <taxon>Metazoa</taxon>
        <taxon>Ecdysozoa</taxon>
        <taxon>Nematoda</taxon>
        <taxon>Chromadorea</taxon>
        <taxon>Rhabditida</taxon>
        <taxon>Rhabditina</taxon>
        <taxon>Rhabditomorpha</taxon>
        <taxon>Rhabditoidea</taxon>
        <taxon>Rhabditidae</taxon>
        <taxon>Peloderinae</taxon>
        <taxon>Caenorhabditis</taxon>
    </lineage>
</organism>
<dbReference type="EnsemblMetazoa" id="CJA11573.1">
    <property type="protein sequence ID" value="CJA11573.1"/>
    <property type="gene ID" value="WBGene00130777"/>
</dbReference>
<evidence type="ECO:0000313" key="2">
    <source>
        <dbReference type="Proteomes" id="UP000005237"/>
    </source>
</evidence>
<keyword evidence="2" id="KW-1185">Reference proteome</keyword>
<dbReference type="GO" id="GO:0004620">
    <property type="term" value="F:phospholipase activity"/>
    <property type="evidence" value="ECO:0007669"/>
    <property type="project" value="InterPro"/>
</dbReference>
<dbReference type="InterPro" id="IPR038885">
    <property type="entry name" value="PLB1"/>
</dbReference>
<dbReference type="PANTHER" id="PTHR21325:SF23">
    <property type="entry name" value="LIPASE_GDSL DOMAIN-CONTAINING PROTEIN"/>
    <property type="match status" value="1"/>
</dbReference>
<dbReference type="GO" id="GO:0006644">
    <property type="term" value="P:phospholipid metabolic process"/>
    <property type="evidence" value="ECO:0007669"/>
    <property type="project" value="TreeGrafter"/>
</dbReference>
<accession>A0A8R1DU21</accession>
<reference evidence="2" key="1">
    <citation type="submission" date="2010-08" db="EMBL/GenBank/DDBJ databases">
        <authorList>
            <consortium name="Caenorhabditis japonica Sequencing Consortium"/>
            <person name="Wilson R.K."/>
        </authorList>
    </citation>
    <scope>NUCLEOTIDE SEQUENCE [LARGE SCALE GENOMIC DNA]</scope>
    <source>
        <strain evidence="2">DF5081</strain>
    </source>
</reference>
<proteinExistence type="predicted"/>
<reference evidence="1" key="2">
    <citation type="submission" date="2022-06" db="UniProtKB">
        <authorList>
            <consortium name="EnsemblMetazoa"/>
        </authorList>
    </citation>
    <scope>IDENTIFICATION</scope>
    <source>
        <strain evidence="1">DF5081</strain>
    </source>
</reference>
<protein>
    <submittedName>
        <fullName evidence="1">Uncharacterized protein</fullName>
    </submittedName>
</protein>
<name>A0A8R1DU21_CAEJA</name>
<evidence type="ECO:0000313" key="1">
    <source>
        <dbReference type="EnsemblMetazoa" id="CJA11573.1"/>
    </source>
</evidence>
<dbReference type="PANTHER" id="PTHR21325">
    <property type="entry name" value="PHOSPHOLIPASE B, PLB1"/>
    <property type="match status" value="1"/>
</dbReference>